<dbReference type="InterPro" id="IPR025724">
    <property type="entry name" value="GAG-pre-integrase_dom"/>
</dbReference>
<dbReference type="GO" id="GO:0006508">
    <property type="term" value="P:proteolysis"/>
    <property type="evidence" value="ECO:0007669"/>
    <property type="project" value="UniProtKB-KW"/>
</dbReference>
<dbReference type="GO" id="GO:0003676">
    <property type="term" value="F:nucleic acid binding"/>
    <property type="evidence" value="ECO:0007669"/>
    <property type="project" value="InterPro"/>
</dbReference>
<proteinExistence type="predicted"/>
<dbReference type="GO" id="GO:0015074">
    <property type="term" value="P:DNA integration"/>
    <property type="evidence" value="ECO:0007669"/>
    <property type="project" value="InterPro"/>
</dbReference>
<feature type="domain" description="Integrase catalytic" evidence="2">
    <location>
        <begin position="358"/>
        <end position="455"/>
    </location>
</feature>
<dbReference type="Gene3D" id="3.30.420.10">
    <property type="entry name" value="Ribonuclease H-like superfamily/Ribonuclease H"/>
    <property type="match status" value="1"/>
</dbReference>
<dbReference type="AlphaFoldDB" id="A5BDI4"/>
<organism evidence="3">
    <name type="scientific">Vitis vinifera</name>
    <name type="common">Grape</name>
    <dbReference type="NCBI Taxonomy" id="29760"/>
    <lineage>
        <taxon>Eukaryota</taxon>
        <taxon>Viridiplantae</taxon>
        <taxon>Streptophyta</taxon>
        <taxon>Embryophyta</taxon>
        <taxon>Tracheophyta</taxon>
        <taxon>Spermatophyta</taxon>
        <taxon>Magnoliopsida</taxon>
        <taxon>eudicotyledons</taxon>
        <taxon>Gunneridae</taxon>
        <taxon>Pentapetalae</taxon>
        <taxon>rosids</taxon>
        <taxon>Vitales</taxon>
        <taxon>Vitaceae</taxon>
        <taxon>Viteae</taxon>
        <taxon>Vitis</taxon>
    </lineage>
</organism>
<dbReference type="SUPFAM" id="SSF53098">
    <property type="entry name" value="Ribonuclease H-like"/>
    <property type="match status" value="1"/>
</dbReference>
<name>A5BDI4_VITVI</name>
<dbReference type="InterPro" id="IPR039537">
    <property type="entry name" value="Retrotran_Ty1/copia-like"/>
</dbReference>
<dbReference type="EMBL" id="AM455484">
    <property type="protein sequence ID" value="CAN67797.1"/>
    <property type="molecule type" value="Genomic_DNA"/>
</dbReference>
<dbReference type="Pfam" id="PF14223">
    <property type="entry name" value="Retrotran_gag_2"/>
    <property type="match status" value="1"/>
</dbReference>
<dbReference type="InterPro" id="IPR012337">
    <property type="entry name" value="RNaseH-like_sf"/>
</dbReference>
<dbReference type="InterPro" id="IPR036397">
    <property type="entry name" value="RNaseH_sf"/>
</dbReference>
<dbReference type="Pfam" id="PF13976">
    <property type="entry name" value="gag_pre-integrs"/>
    <property type="match status" value="1"/>
</dbReference>
<reference evidence="3" key="1">
    <citation type="journal article" date="2007" name="PLoS ONE">
        <title>The first genome sequence of an elite grapevine cultivar (Pinot noir Vitis vinifera L.): coping with a highly heterozygous genome.</title>
        <authorList>
            <person name="Velasco R."/>
            <person name="Zharkikh A."/>
            <person name="Troggio M."/>
            <person name="Cartwright D.A."/>
            <person name="Cestaro A."/>
            <person name="Pruss D."/>
            <person name="Pindo M."/>
            <person name="FitzGerald L.M."/>
            <person name="Vezzulli S."/>
            <person name="Reid J."/>
            <person name="Malacarne G."/>
            <person name="Iliev D."/>
            <person name="Coppola G."/>
            <person name="Wardell B."/>
            <person name="Micheletti D."/>
            <person name="Macalma T."/>
            <person name="Facci M."/>
            <person name="Mitchell J.T."/>
            <person name="Perazzolli M."/>
            <person name="Eldredge G."/>
            <person name="Gatto P."/>
            <person name="Oyzerski R."/>
            <person name="Moretto M."/>
            <person name="Gutin N."/>
            <person name="Stefanini M."/>
            <person name="Chen Y."/>
            <person name="Segala C."/>
            <person name="Davenport C."/>
            <person name="Dematte L."/>
            <person name="Mraz A."/>
            <person name="Battilana J."/>
            <person name="Stormo K."/>
            <person name="Costa F."/>
            <person name="Tao Q."/>
            <person name="Si-Ammour A."/>
            <person name="Harkins T."/>
            <person name="Lackey A."/>
            <person name="Perbost C."/>
            <person name="Taillon B."/>
            <person name="Stella A."/>
            <person name="Solovyev V."/>
            <person name="Fawcett J.A."/>
            <person name="Sterck L."/>
            <person name="Vandepoele K."/>
            <person name="Grando S.M."/>
            <person name="Toppo S."/>
            <person name="Moser C."/>
            <person name="Lanchbury J."/>
            <person name="Bogden R."/>
            <person name="Skolnick M."/>
            <person name="Sgaramella V."/>
            <person name="Bhatnagar S.K."/>
            <person name="Fontana P."/>
            <person name="Gutin A."/>
            <person name="Van de Peer Y."/>
            <person name="Salamini F."/>
            <person name="Viola R."/>
        </authorList>
    </citation>
    <scope>NUCLEOTIDE SEQUENCE</scope>
</reference>
<dbReference type="GO" id="GO:0008233">
    <property type="term" value="F:peptidase activity"/>
    <property type="evidence" value="ECO:0007669"/>
    <property type="project" value="UniProtKB-KW"/>
</dbReference>
<dbReference type="InterPro" id="IPR057670">
    <property type="entry name" value="SH3_retrovirus"/>
</dbReference>
<dbReference type="PANTHER" id="PTHR42648">
    <property type="entry name" value="TRANSPOSASE, PUTATIVE-RELATED"/>
    <property type="match status" value="1"/>
</dbReference>
<dbReference type="PANTHER" id="PTHR42648:SF18">
    <property type="entry name" value="RETROTRANSPOSON, UNCLASSIFIED-LIKE PROTEIN"/>
    <property type="match status" value="1"/>
</dbReference>
<protein>
    <recommendedName>
        <fullName evidence="2">Integrase catalytic domain-containing protein</fullName>
    </recommendedName>
</protein>
<dbReference type="PROSITE" id="PS50994">
    <property type="entry name" value="INTEGRASE"/>
    <property type="match status" value="1"/>
</dbReference>
<sequence>MTLEASLNASTPPVFDGINYQVWAVRMEAYLDASDLWETVSEEYEVPPLSDNPTIAQIKLHNERRQRKSKAKASLFVVVSSTIFTRIMTLKTTNEIWNFLKKEYEGTERVKGMQVLNLIREFEMQKMKESETIKDYSNKLLSIVNKQGEVKATVEELQDEQLFVVSCFATSSSLETWLIDSGCTNHMTYDQGLFKELEKTVTSKVRIGNGAYLAIKGKGTVAIEGHTGLKLISIVLYVLEINQNLLSVGQLLEKGYKMLFEDNHYMIVDAQGREVSIVQMKDKSFAWDLMQEEQAAIHKEESNTMLWHKRLGHFHHITLLFMKKNNLGEGLPKLEVKPSTCVACLKLGLKNKSKCKMQVIRSDNGIEYTSEKFNKFCEDVDIEHQLTTPYTPDQNGVVERKNRTLMEMTKCLLHDKGLPKKFWTEAAHTSVFLLNRLPTKALQQKTPFEAWYGYKPRLQNLKTVGCLCFSYIPHVKRDKLDKKAEVGIFIGYSSISKAYRIYLLENNKVIVSRDDLMI</sequence>
<keyword evidence="1" id="KW-0645">Protease</keyword>
<evidence type="ECO:0000259" key="2">
    <source>
        <dbReference type="PROSITE" id="PS50994"/>
    </source>
</evidence>
<dbReference type="Pfam" id="PF22936">
    <property type="entry name" value="Pol_BBD"/>
    <property type="match status" value="1"/>
</dbReference>
<dbReference type="InterPro" id="IPR001584">
    <property type="entry name" value="Integrase_cat-core"/>
</dbReference>
<evidence type="ECO:0000256" key="1">
    <source>
        <dbReference type="ARBA" id="ARBA00022670"/>
    </source>
</evidence>
<accession>A5BDI4</accession>
<dbReference type="InterPro" id="IPR054722">
    <property type="entry name" value="PolX-like_BBD"/>
</dbReference>
<dbReference type="Pfam" id="PF25597">
    <property type="entry name" value="SH3_retrovirus"/>
    <property type="match status" value="1"/>
</dbReference>
<evidence type="ECO:0000313" key="3">
    <source>
        <dbReference type="EMBL" id="CAN67797.1"/>
    </source>
</evidence>
<keyword evidence="1" id="KW-0378">Hydrolase</keyword>
<gene>
    <name evidence="3" type="ORF">VITISV_038915</name>
</gene>